<dbReference type="Gene3D" id="3.40.430.10">
    <property type="entry name" value="Dihydrofolate Reductase, subunit A"/>
    <property type="match status" value="1"/>
</dbReference>
<protein>
    <submittedName>
        <fullName evidence="2">Deaminase</fullName>
    </submittedName>
</protein>
<reference evidence="2" key="2">
    <citation type="submission" date="2023-01" db="EMBL/GenBank/DDBJ databases">
        <title>Draft genome sequence of Algimonas ampicilliniresistens strain NBRC 108219.</title>
        <authorList>
            <person name="Sun Q."/>
            <person name="Mori K."/>
        </authorList>
    </citation>
    <scope>NUCLEOTIDE SEQUENCE</scope>
    <source>
        <strain evidence="2">NBRC 108219</strain>
    </source>
</reference>
<dbReference type="PANTHER" id="PTHR38011">
    <property type="entry name" value="DIHYDROFOLATE REDUCTASE FAMILY PROTEIN (AFU_ORTHOLOGUE AFUA_8G06820)"/>
    <property type="match status" value="1"/>
</dbReference>
<dbReference type="Proteomes" id="UP001161391">
    <property type="component" value="Unassembled WGS sequence"/>
</dbReference>
<name>A0ABQ5VBS9_9PROT</name>
<dbReference type="EMBL" id="BSNK01000002">
    <property type="protein sequence ID" value="GLQ24437.1"/>
    <property type="molecule type" value="Genomic_DNA"/>
</dbReference>
<dbReference type="PANTHER" id="PTHR38011:SF11">
    <property type="entry name" value="2,5-DIAMINO-6-RIBOSYLAMINO-4(3H)-PYRIMIDINONE 5'-PHOSPHATE REDUCTASE"/>
    <property type="match status" value="1"/>
</dbReference>
<dbReference type="InterPro" id="IPR002734">
    <property type="entry name" value="RibDG_C"/>
</dbReference>
<proteinExistence type="predicted"/>
<evidence type="ECO:0000313" key="3">
    <source>
        <dbReference type="Proteomes" id="UP001161391"/>
    </source>
</evidence>
<gene>
    <name evidence="2" type="ORF">GCM10007853_23110</name>
</gene>
<dbReference type="InterPro" id="IPR024072">
    <property type="entry name" value="DHFR-like_dom_sf"/>
</dbReference>
<evidence type="ECO:0000313" key="2">
    <source>
        <dbReference type="EMBL" id="GLQ24437.1"/>
    </source>
</evidence>
<keyword evidence="3" id="KW-1185">Reference proteome</keyword>
<evidence type="ECO:0000259" key="1">
    <source>
        <dbReference type="Pfam" id="PF01872"/>
    </source>
</evidence>
<dbReference type="InterPro" id="IPR050765">
    <property type="entry name" value="Riboflavin_Biosynth_HTPR"/>
</dbReference>
<dbReference type="SUPFAM" id="SSF53597">
    <property type="entry name" value="Dihydrofolate reductase-like"/>
    <property type="match status" value="1"/>
</dbReference>
<dbReference type="Pfam" id="PF01872">
    <property type="entry name" value="RibD_C"/>
    <property type="match status" value="1"/>
</dbReference>
<dbReference type="RefSeq" id="WP_284390834.1">
    <property type="nucleotide sequence ID" value="NZ_BSNK01000002.1"/>
</dbReference>
<reference evidence="2" key="1">
    <citation type="journal article" date="2014" name="Int. J. Syst. Evol. Microbiol.">
        <title>Complete genome of a new Firmicutes species belonging to the dominant human colonic microbiota ('Ruminococcus bicirculans') reveals two chromosomes and a selective capacity to utilize plant glucans.</title>
        <authorList>
            <consortium name="NISC Comparative Sequencing Program"/>
            <person name="Wegmann U."/>
            <person name="Louis P."/>
            <person name="Goesmann A."/>
            <person name="Henrissat B."/>
            <person name="Duncan S.H."/>
            <person name="Flint H.J."/>
        </authorList>
    </citation>
    <scope>NUCLEOTIDE SEQUENCE</scope>
    <source>
        <strain evidence="2">NBRC 108219</strain>
    </source>
</reference>
<accession>A0ABQ5VBS9</accession>
<comment type="caution">
    <text evidence="2">The sequence shown here is derived from an EMBL/GenBank/DDBJ whole genome shotgun (WGS) entry which is preliminary data.</text>
</comment>
<organism evidence="2 3">
    <name type="scientific">Algimonas ampicilliniresistens</name>
    <dbReference type="NCBI Taxonomy" id="1298735"/>
    <lineage>
        <taxon>Bacteria</taxon>
        <taxon>Pseudomonadati</taxon>
        <taxon>Pseudomonadota</taxon>
        <taxon>Alphaproteobacteria</taxon>
        <taxon>Maricaulales</taxon>
        <taxon>Robiginitomaculaceae</taxon>
        <taxon>Algimonas</taxon>
    </lineage>
</organism>
<feature type="domain" description="Bacterial bifunctional deaminase-reductase C-terminal" evidence="1">
    <location>
        <begin position="3"/>
        <end position="167"/>
    </location>
</feature>
<sequence length="178" mass="19295">MSKLIYDVSVSIDGYISGPDGDVSQYPHSSPMVDDYFERLSGYTIAVMGRATYEFGYAFGLKAGANPYPNMRSIVLSRSITLPDDTAVEIIRTEACEFVRDLKKNETGSIYLCGGGALAGSLARAGLINELRLKRPHILLGGGTRLFGEDGASLRLSQIDQTDYGDGSLYQAFTVTRS</sequence>